<protein>
    <submittedName>
        <fullName evidence="3">Uncharacterized protein</fullName>
    </submittedName>
</protein>
<keyword evidence="2" id="KW-0472">Membrane</keyword>
<dbReference type="InterPro" id="IPR011008">
    <property type="entry name" value="Dimeric_a/b-barrel"/>
</dbReference>
<gene>
    <name evidence="3" type="ORF">Z518_11229</name>
</gene>
<name>A0A0D2I8D8_9EURO</name>
<dbReference type="VEuPathDB" id="FungiDB:Z518_11229"/>
<dbReference type="Pfam" id="PF13826">
    <property type="entry name" value="Monooxy_af470-like"/>
    <property type="match status" value="1"/>
</dbReference>
<evidence type="ECO:0000256" key="2">
    <source>
        <dbReference type="SAM" id="Phobius"/>
    </source>
</evidence>
<feature type="transmembrane region" description="Helical" evidence="2">
    <location>
        <begin position="35"/>
        <end position="55"/>
    </location>
</feature>
<keyword evidence="4" id="KW-1185">Reference proteome</keyword>
<dbReference type="InterPro" id="IPR025444">
    <property type="entry name" value="Monooxy_af470"/>
</dbReference>
<sequence length="298" mass="34273">MAFKSMLPPSSERPMSQSRWPDPTKRQLYLLRMNFSISTWLLLGALLQSIVVFIIPRFYAMLPSILILSARLLDTMAITWGWKKNHYLDEAFLHRVSPQIPDEDGNFHQEASDEKVVVFFLGAKGNHPLGFFAPNLKEISGYLGNMIKQCEKDAPDSGFYGGSSWTSQDKKGATEFLFISYWRSIDDIHRFAYGPLHREAWDWWNKNSKQSDHLGIHHEMFEVDRKHWEGIYLNFQPTLMGATTYLRKGDKMVGGTVDDQWISPLVDARGGKLRSSAGRLGREPGQLYEKYESAPNEY</sequence>
<dbReference type="HOGENOM" id="CLU_053354_1_0_1"/>
<organism evidence="3 4">
    <name type="scientific">Rhinocladiella mackenziei CBS 650.93</name>
    <dbReference type="NCBI Taxonomy" id="1442369"/>
    <lineage>
        <taxon>Eukaryota</taxon>
        <taxon>Fungi</taxon>
        <taxon>Dikarya</taxon>
        <taxon>Ascomycota</taxon>
        <taxon>Pezizomycotina</taxon>
        <taxon>Eurotiomycetes</taxon>
        <taxon>Chaetothyriomycetidae</taxon>
        <taxon>Chaetothyriales</taxon>
        <taxon>Herpotrichiellaceae</taxon>
        <taxon>Rhinocladiella</taxon>
    </lineage>
</organism>
<dbReference type="GeneID" id="25299300"/>
<dbReference type="RefSeq" id="XP_013266627.1">
    <property type="nucleotide sequence ID" value="XM_013411173.1"/>
</dbReference>
<proteinExistence type="predicted"/>
<dbReference type="STRING" id="1442369.A0A0D2I8D8"/>
<dbReference type="EMBL" id="KN847486">
    <property type="protein sequence ID" value="KIW99490.1"/>
    <property type="molecule type" value="Genomic_DNA"/>
</dbReference>
<evidence type="ECO:0000313" key="3">
    <source>
        <dbReference type="EMBL" id="KIW99490.1"/>
    </source>
</evidence>
<dbReference type="AlphaFoldDB" id="A0A0D2I8D8"/>
<dbReference type="SUPFAM" id="SSF54909">
    <property type="entry name" value="Dimeric alpha+beta barrel"/>
    <property type="match status" value="1"/>
</dbReference>
<keyword evidence="2" id="KW-0812">Transmembrane</keyword>
<evidence type="ECO:0000256" key="1">
    <source>
        <dbReference type="SAM" id="MobiDB-lite"/>
    </source>
</evidence>
<accession>A0A0D2I8D8</accession>
<keyword evidence="2" id="KW-1133">Transmembrane helix</keyword>
<dbReference type="Proteomes" id="UP000053617">
    <property type="component" value="Unassembled WGS sequence"/>
</dbReference>
<dbReference type="OrthoDB" id="3202396at2759"/>
<reference evidence="3 4" key="1">
    <citation type="submission" date="2015-01" db="EMBL/GenBank/DDBJ databases">
        <title>The Genome Sequence of Rhinocladiella mackenzie CBS 650.93.</title>
        <authorList>
            <consortium name="The Broad Institute Genomics Platform"/>
            <person name="Cuomo C."/>
            <person name="de Hoog S."/>
            <person name="Gorbushina A."/>
            <person name="Stielow B."/>
            <person name="Teixiera M."/>
            <person name="Abouelleil A."/>
            <person name="Chapman S.B."/>
            <person name="Priest M."/>
            <person name="Young S.K."/>
            <person name="Wortman J."/>
            <person name="Nusbaum C."/>
            <person name="Birren B."/>
        </authorList>
    </citation>
    <scope>NUCLEOTIDE SEQUENCE [LARGE SCALE GENOMIC DNA]</scope>
    <source>
        <strain evidence="3 4">CBS 650.93</strain>
    </source>
</reference>
<feature type="region of interest" description="Disordered" evidence="1">
    <location>
        <begin position="1"/>
        <end position="21"/>
    </location>
</feature>
<evidence type="ECO:0000313" key="4">
    <source>
        <dbReference type="Proteomes" id="UP000053617"/>
    </source>
</evidence>